<sequence>MLSMNSNTIIIDKHSSSIQISNKITAIQRKSYNYMLKIAKNELQKNSNARKFTVTADELLIFFGFGSKHHSYLEKELDKLRKIDIKYNILGKDSIKQKWGSFALIAGYQYKKGVIEYSFPHQIEEMILNPKMFAKINLVTIKGLKSKYSIALYELAEDYLNVQIPKISLEQFKELMGLEEKQYQNLKDLKRRVISVAIDEINSSENISFTLSYELEKTGRKITHIKFIVHKKEDVLELKDRQKKFYAWKSHIIKEYKGQTICNNLTELKYLKWTLFYINKDGFLGKIVDENRTILNKEESFKVWEYLYQNPSKMTIVPLTQFDILQKDFIGKKIEHVTTTVLGNRSVTVLEICGFREDKTKEEEFFFIEIQDEHGNKFWGKKSFSFYEIIEMDFL</sequence>
<dbReference type="GO" id="GO:0003887">
    <property type="term" value="F:DNA-directed DNA polymerase activity"/>
    <property type="evidence" value="ECO:0007669"/>
    <property type="project" value="InterPro"/>
</dbReference>
<evidence type="ECO:0000259" key="1">
    <source>
        <dbReference type="Pfam" id="PF01051"/>
    </source>
</evidence>
<name>A0A1W1BAI4_9ZZZZ</name>
<accession>A0A1W1BAI4</accession>
<organism evidence="2">
    <name type="scientific">hydrothermal vent metagenome</name>
    <dbReference type="NCBI Taxonomy" id="652676"/>
    <lineage>
        <taxon>unclassified sequences</taxon>
        <taxon>metagenomes</taxon>
        <taxon>ecological metagenomes</taxon>
    </lineage>
</organism>
<dbReference type="InterPro" id="IPR036390">
    <property type="entry name" value="WH_DNA-bd_sf"/>
</dbReference>
<dbReference type="InterPro" id="IPR000525">
    <property type="entry name" value="Initiator_Rep_WH1"/>
</dbReference>
<dbReference type="Gene3D" id="1.10.10.10">
    <property type="entry name" value="Winged helix-like DNA-binding domain superfamily/Winged helix DNA-binding domain"/>
    <property type="match status" value="1"/>
</dbReference>
<dbReference type="Pfam" id="PF21205">
    <property type="entry name" value="Rep3_C"/>
    <property type="match status" value="1"/>
</dbReference>
<dbReference type="AlphaFoldDB" id="A0A1W1BAI4"/>
<feature type="domain" description="Initiator Rep protein WH1" evidence="1">
    <location>
        <begin position="11"/>
        <end position="156"/>
    </location>
</feature>
<dbReference type="Pfam" id="PF01051">
    <property type="entry name" value="Rep3_N"/>
    <property type="match status" value="1"/>
</dbReference>
<dbReference type="GO" id="GO:0006270">
    <property type="term" value="P:DNA replication initiation"/>
    <property type="evidence" value="ECO:0007669"/>
    <property type="project" value="InterPro"/>
</dbReference>
<dbReference type="SUPFAM" id="SSF46785">
    <property type="entry name" value="Winged helix' DNA-binding domain"/>
    <property type="match status" value="1"/>
</dbReference>
<dbReference type="InterPro" id="IPR036388">
    <property type="entry name" value="WH-like_DNA-bd_sf"/>
</dbReference>
<dbReference type="EMBL" id="FPHE01000007">
    <property type="protein sequence ID" value="SFV50601.1"/>
    <property type="molecule type" value="Genomic_DNA"/>
</dbReference>
<proteinExistence type="predicted"/>
<evidence type="ECO:0000313" key="2">
    <source>
        <dbReference type="EMBL" id="SFV50601.1"/>
    </source>
</evidence>
<protein>
    <submittedName>
        <fullName evidence="2">Protein involved in initiation of plasmid replication</fullName>
    </submittedName>
</protein>
<reference evidence="2" key="1">
    <citation type="submission" date="2016-10" db="EMBL/GenBank/DDBJ databases">
        <authorList>
            <person name="de Groot N.N."/>
        </authorList>
    </citation>
    <scope>NUCLEOTIDE SEQUENCE</scope>
</reference>
<gene>
    <name evidence="2" type="ORF">MNB_SV-12-17</name>
</gene>